<organism evidence="16 17">
    <name type="scientific">Bombilactobacillus mellis</name>
    <dbReference type="NCBI Taxonomy" id="1218508"/>
    <lineage>
        <taxon>Bacteria</taxon>
        <taxon>Bacillati</taxon>
        <taxon>Bacillota</taxon>
        <taxon>Bacilli</taxon>
        <taxon>Lactobacillales</taxon>
        <taxon>Lactobacillaceae</taxon>
        <taxon>Bombilactobacillus</taxon>
    </lineage>
</organism>
<keyword evidence="17" id="KW-1185">Reference proteome</keyword>
<feature type="domain" description="GHMP kinase N-terminal" evidence="13">
    <location>
        <begin position="99"/>
        <end position="187"/>
    </location>
</feature>
<keyword evidence="10 11" id="KW-0119">Carbohydrate metabolism</keyword>
<keyword evidence="4 11" id="KW-0479">Metal-binding</keyword>
<evidence type="ECO:0000256" key="7">
    <source>
        <dbReference type="ARBA" id="ARBA00022840"/>
    </source>
</evidence>
<evidence type="ECO:0000256" key="1">
    <source>
        <dbReference type="ARBA" id="ARBA00006566"/>
    </source>
</evidence>
<dbReference type="Gene3D" id="3.30.230.10">
    <property type="match status" value="1"/>
</dbReference>
<dbReference type="PRINTS" id="PR00473">
    <property type="entry name" value="GALCTOKINASE"/>
</dbReference>
<feature type="domain" description="Galactokinase N-terminal" evidence="15">
    <location>
        <begin position="16"/>
        <end position="64"/>
    </location>
</feature>
<dbReference type="InterPro" id="IPR014721">
    <property type="entry name" value="Ribsml_uS5_D2-typ_fold_subgr"/>
</dbReference>
<comment type="caution">
    <text evidence="16">The sequence shown here is derived from an EMBL/GenBank/DDBJ whole genome shotgun (WGS) entry which is preliminary data.</text>
</comment>
<feature type="binding site" evidence="11">
    <location>
        <position position="136"/>
    </location>
    <ligand>
        <name>Mg(2+)</name>
        <dbReference type="ChEBI" id="CHEBI:18420"/>
    </ligand>
</feature>
<dbReference type="InterPro" id="IPR019539">
    <property type="entry name" value="GalKase_N"/>
</dbReference>
<dbReference type="InterPro" id="IPR020568">
    <property type="entry name" value="Ribosomal_Su5_D2-typ_SF"/>
</dbReference>
<dbReference type="NCBIfam" id="NF003705">
    <property type="entry name" value="PRK05322.1"/>
    <property type="match status" value="1"/>
</dbReference>
<feature type="binding site" evidence="11">
    <location>
        <position position="74"/>
    </location>
    <ligand>
        <name>ATP</name>
        <dbReference type="ChEBI" id="CHEBI:30616"/>
    </ligand>
</feature>
<evidence type="ECO:0000313" key="17">
    <source>
        <dbReference type="Proteomes" id="UP000033695"/>
    </source>
</evidence>
<dbReference type="EMBL" id="JXBZ01000010">
    <property type="protein sequence ID" value="KJY48208.1"/>
    <property type="molecule type" value="Genomic_DNA"/>
</dbReference>
<dbReference type="InterPro" id="IPR006204">
    <property type="entry name" value="GHMP_kinase_N_dom"/>
</dbReference>
<evidence type="ECO:0000256" key="2">
    <source>
        <dbReference type="ARBA" id="ARBA00022490"/>
    </source>
</evidence>
<comment type="subcellular location">
    <subcellularLocation>
        <location evidence="11">Cytoplasm</location>
    </subcellularLocation>
</comment>
<feature type="domain" description="GHMP kinase C-terminal" evidence="14">
    <location>
        <begin position="293"/>
        <end position="370"/>
    </location>
</feature>
<evidence type="ECO:0000256" key="4">
    <source>
        <dbReference type="ARBA" id="ARBA00022723"/>
    </source>
</evidence>
<feature type="site" description="Transition state stabilizer" evidence="11">
    <location>
        <position position="34"/>
    </location>
</feature>
<keyword evidence="2 11" id="KW-0963">Cytoplasm</keyword>
<dbReference type="Pfam" id="PF08544">
    <property type="entry name" value="GHMP_kinases_C"/>
    <property type="match status" value="1"/>
</dbReference>
<dbReference type="GO" id="GO:0005829">
    <property type="term" value="C:cytosol"/>
    <property type="evidence" value="ECO:0007669"/>
    <property type="project" value="TreeGrafter"/>
</dbReference>
<evidence type="ECO:0000259" key="15">
    <source>
        <dbReference type="Pfam" id="PF10509"/>
    </source>
</evidence>
<feature type="binding site" evidence="11">
    <location>
        <position position="168"/>
    </location>
    <ligand>
        <name>Mg(2+)</name>
        <dbReference type="ChEBI" id="CHEBI:18420"/>
    </ligand>
</feature>
<feature type="binding site" evidence="11">
    <location>
        <position position="230"/>
    </location>
    <ligand>
        <name>substrate</name>
    </ligand>
</feature>
<keyword evidence="5 11" id="KW-0547">Nucleotide-binding</keyword>
<dbReference type="SUPFAM" id="SSF55060">
    <property type="entry name" value="GHMP Kinase, C-terminal domain"/>
    <property type="match status" value="1"/>
</dbReference>
<name>A0A0F4KQ77_9LACO</name>
<dbReference type="STRING" id="1218508.JG29_15540"/>
<dbReference type="Pfam" id="PF00288">
    <property type="entry name" value="GHMP_kinases_N"/>
    <property type="match status" value="1"/>
</dbReference>
<dbReference type="UniPathway" id="UPA00214"/>
<dbReference type="HOGENOM" id="CLU_017814_2_1_9"/>
<keyword evidence="3 11" id="KW-0808">Transferase</keyword>
<evidence type="ECO:0000256" key="12">
    <source>
        <dbReference type="NCBIfam" id="TIGR00131"/>
    </source>
</evidence>
<evidence type="ECO:0000256" key="3">
    <source>
        <dbReference type="ARBA" id="ARBA00022679"/>
    </source>
</evidence>
<dbReference type="GO" id="GO:0000287">
    <property type="term" value="F:magnesium ion binding"/>
    <property type="evidence" value="ECO:0007669"/>
    <property type="project" value="UniProtKB-UniRule"/>
</dbReference>
<gene>
    <name evidence="11 16" type="primary">galK</name>
    <name evidence="16" type="ORF">JG29_15540</name>
</gene>
<evidence type="ECO:0000256" key="11">
    <source>
        <dbReference type="HAMAP-Rule" id="MF_00246"/>
    </source>
</evidence>
<dbReference type="FunFam" id="3.30.230.10:FF:000017">
    <property type="entry name" value="Galactokinase"/>
    <property type="match status" value="1"/>
</dbReference>
<dbReference type="OrthoDB" id="250531at2"/>
<keyword evidence="8 11" id="KW-0460">Magnesium</keyword>
<reference evidence="16 17" key="1">
    <citation type="submission" date="2014-12" db="EMBL/GenBank/DDBJ databases">
        <title>Comparative genomics of the lactic acid bacteria isolated from the honey bee gut.</title>
        <authorList>
            <person name="Ellegaard K.M."/>
            <person name="Tamarit D."/>
            <person name="Javelind E."/>
            <person name="Olofsson T."/>
            <person name="Andersson S.G."/>
            <person name="Vasquez A."/>
        </authorList>
    </citation>
    <scope>NUCLEOTIDE SEQUENCE [LARGE SCALE GENOMIC DNA]</scope>
    <source>
        <strain evidence="16 17">Hon2</strain>
    </source>
</reference>
<dbReference type="GO" id="GO:0005524">
    <property type="term" value="F:ATP binding"/>
    <property type="evidence" value="ECO:0007669"/>
    <property type="project" value="UniProtKB-UniRule"/>
</dbReference>
<dbReference type="PRINTS" id="PR00959">
    <property type="entry name" value="MEVGALKINASE"/>
</dbReference>
<comment type="catalytic activity">
    <reaction evidence="11">
        <text>alpha-D-galactose + ATP = alpha-D-galactose 1-phosphate + ADP + H(+)</text>
        <dbReference type="Rhea" id="RHEA:13553"/>
        <dbReference type="ChEBI" id="CHEBI:15378"/>
        <dbReference type="ChEBI" id="CHEBI:28061"/>
        <dbReference type="ChEBI" id="CHEBI:30616"/>
        <dbReference type="ChEBI" id="CHEBI:58336"/>
        <dbReference type="ChEBI" id="CHEBI:456216"/>
        <dbReference type="EC" id="2.7.1.6"/>
    </reaction>
</comment>
<dbReference type="InterPro" id="IPR000705">
    <property type="entry name" value="Galactokinase"/>
</dbReference>
<comment type="function">
    <text evidence="11">Catalyzes the transfer of the gamma-phosphate of ATP to D-galactose to form alpha-D-galactose-1-phosphate (Gal-1-P).</text>
</comment>
<dbReference type="Proteomes" id="UP000033695">
    <property type="component" value="Unassembled WGS sequence"/>
</dbReference>
<comment type="pathway">
    <text evidence="11">Carbohydrate metabolism; galactose metabolism.</text>
</comment>
<evidence type="ECO:0000313" key="16">
    <source>
        <dbReference type="EMBL" id="KJY48208.1"/>
    </source>
</evidence>
<dbReference type="FunFam" id="3.30.70.890:FF:000001">
    <property type="entry name" value="Galactokinase"/>
    <property type="match status" value="1"/>
</dbReference>
<proteinExistence type="inferred from homology"/>
<keyword evidence="7 11" id="KW-0067">ATP-binding</keyword>
<evidence type="ECO:0000256" key="6">
    <source>
        <dbReference type="ARBA" id="ARBA00022777"/>
    </source>
</evidence>
<evidence type="ECO:0000256" key="9">
    <source>
        <dbReference type="ARBA" id="ARBA00023144"/>
    </source>
</evidence>
<evidence type="ECO:0000259" key="13">
    <source>
        <dbReference type="Pfam" id="PF00288"/>
    </source>
</evidence>
<evidence type="ECO:0000256" key="8">
    <source>
        <dbReference type="ARBA" id="ARBA00022842"/>
    </source>
</evidence>
<sequence>MNTAKPELTLSDLQTEFSKIYHTQPCAYYFAPGRINLIGEHTDYNGGKVFPCAISLGTYAAVKPRSDQTMRLYSANFADQGVASFNLKQLHYQPNAWINYPQGMFNFWQKHGYNLTHGFDILIAGNIPAGGGLSSSASIEMLFGKILSDYFPNSATALELVQMGQEVENDFIGVQSGIMDQFAVGFGQKDTAILLDTNTLKYEMIPLNLQSYQIVIMNTNKKRTLTNSKYNQRRQECEEALHRIRQVIPLANLGDLTKDQFDTYTYTLQDEILIKRARHAVFENQRTEQAACALKNKQLRTFGRLLNASHISLEYDYEVTGRELDALVHSAWHHGALGARMTGAGFGGCALALVQQNHLQDFIQAVNTDYQAQIGYPAAFYPAKIVSGPHKLN</sequence>
<dbReference type="InterPro" id="IPR006203">
    <property type="entry name" value="GHMP_knse_ATP-bd_CS"/>
</dbReference>
<dbReference type="PROSITE" id="PS00106">
    <property type="entry name" value="GALACTOKINASE"/>
    <property type="match status" value="1"/>
</dbReference>
<dbReference type="GO" id="GO:0004335">
    <property type="term" value="F:galactokinase activity"/>
    <property type="evidence" value="ECO:0007669"/>
    <property type="project" value="UniProtKB-UniRule"/>
</dbReference>
<dbReference type="EC" id="2.7.1.6" evidence="11 12"/>
<dbReference type="PIRSF" id="PIRSF000530">
    <property type="entry name" value="Galactokinase"/>
    <property type="match status" value="1"/>
</dbReference>
<dbReference type="HAMAP" id="MF_00246">
    <property type="entry name" value="Galactokinase"/>
    <property type="match status" value="1"/>
</dbReference>
<dbReference type="Pfam" id="PF10509">
    <property type="entry name" value="GalKase_gal_bdg"/>
    <property type="match status" value="1"/>
</dbReference>
<dbReference type="InterPro" id="IPR013750">
    <property type="entry name" value="GHMP_kinase_C_dom"/>
</dbReference>
<dbReference type="RefSeq" id="WP_045923372.1">
    <property type="nucleotide sequence ID" value="NZ_JBHTHW010000004.1"/>
</dbReference>
<protein>
    <recommendedName>
        <fullName evidence="11 12">Galactokinase</fullName>
        <ecNumber evidence="11 12">2.7.1.6</ecNumber>
    </recommendedName>
    <alternativeName>
        <fullName evidence="11">Galactose kinase</fullName>
    </alternativeName>
</protein>
<evidence type="ECO:0000256" key="10">
    <source>
        <dbReference type="ARBA" id="ARBA00023277"/>
    </source>
</evidence>
<keyword evidence="6 11" id="KW-0418">Kinase</keyword>
<dbReference type="PANTHER" id="PTHR10457:SF7">
    <property type="entry name" value="GALACTOKINASE-RELATED"/>
    <property type="match status" value="1"/>
</dbReference>
<evidence type="ECO:0000256" key="5">
    <source>
        <dbReference type="ARBA" id="ARBA00022741"/>
    </source>
</evidence>
<keyword evidence="9 11" id="KW-0299">Galactose metabolism</keyword>
<dbReference type="InterPro" id="IPR006206">
    <property type="entry name" value="Mevalonate/galactokinase"/>
</dbReference>
<dbReference type="PANTHER" id="PTHR10457">
    <property type="entry name" value="MEVALONATE KINASE/GALACTOKINASE"/>
    <property type="match status" value="1"/>
</dbReference>
<dbReference type="NCBIfam" id="TIGR00131">
    <property type="entry name" value="gal_kin"/>
    <property type="match status" value="1"/>
</dbReference>
<dbReference type="PATRIC" id="fig|1218508.4.peg.1547"/>
<comment type="caution">
    <text evidence="11">Lacks conserved residue(s) required for the propagation of feature annotation.</text>
</comment>
<feature type="active site" description="Proton acceptor" evidence="11">
    <location>
        <position position="180"/>
    </location>
</feature>
<feature type="binding site" evidence="11">
    <location>
        <begin position="40"/>
        <end position="43"/>
    </location>
    <ligand>
        <name>substrate</name>
    </ligand>
</feature>
<dbReference type="GO" id="GO:0006012">
    <property type="term" value="P:galactose metabolic process"/>
    <property type="evidence" value="ECO:0007669"/>
    <property type="project" value="UniProtKB-UniRule"/>
</dbReference>
<comment type="similarity">
    <text evidence="1 11">Belongs to the GHMP kinase family. GalK subfamily.</text>
</comment>
<evidence type="ECO:0000259" key="14">
    <source>
        <dbReference type="Pfam" id="PF08544"/>
    </source>
</evidence>
<dbReference type="InterPro" id="IPR036554">
    <property type="entry name" value="GHMP_kinase_C_sf"/>
</dbReference>
<dbReference type="AlphaFoldDB" id="A0A0F4KQ77"/>
<dbReference type="PROSITE" id="PS00627">
    <property type="entry name" value="GHMP_KINASES_ATP"/>
    <property type="match status" value="1"/>
</dbReference>
<dbReference type="SUPFAM" id="SSF54211">
    <property type="entry name" value="Ribosomal protein S5 domain 2-like"/>
    <property type="match status" value="1"/>
</dbReference>
<dbReference type="Gene3D" id="3.30.70.890">
    <property type="entry name" value="GHMP kinase, C-terminal domain"/>
    <property type="match status" value="1"/>
</dbReference>
<dbReference type="InterPro" id="IPR022963">
    <property type="entry name" value="Galactokinase_bac"/>
</dbReference>
<dbReference type="InterPro" id="IPR019741">
    <property type="entry name" value="Galactokinase_CS"/>
</dbReference>
<accession>A0A0F4KQ77</accession>